<dbReference type="CDD" id="cd05233">
    <property type="entry name" value="SDR_c"/>
    <property type="match status" value="1"/>
</dbReference>
<keyword evidence="2" id="KW-0560">Oxidoreductase</keyword>
<evidence type="ECO:0000256" key="1">
    <source>
        <dbReference type="ARBA" id="ARBA00006484"/>
    </source>
</evidence>
<dbReference type="InterPro" id="IPR036291">
    <property type="entry name" value="NAD(P)-bd_dom_sf"/>
</dbReference>
<dbReference type="PANTHER" id="PTHR24321:SF8">
    <property type="entry name" value="ESTRADIOL 17-BETA-DEHYDROGENASE 8-RELATED"/>
    <property type="match status" value="1"/>
</dbReference>
<dbReference type="InterPro" id="IPR002347">
    <property type="entry name" value="SDR_fam"/>
</dbReference>
<dbReference type="RefSeq" id="WP_078000693.1">
    <property type="nucleotide sequence ID" value="NZ_MRUL01000001.1"/>
</dbReference>
<evidence type="ECO:0000313" key="4">
    <source>
        <dbReference type="Proteomes" id="UP000190667"/>
    </source>
</evidence>
<keyword evidence="4" id="KW-1185">Reference proteome</keyword>
<dbReference type="SUPFAM" id="SSF51735">
    <property type="entry name" value="NAD(P)-binding Rossmann-fold domains"/>
    <property type="match status" value="1"/>
</dbReference>
<comment type="caution">
    <text evidence="3">The sequence shown here is derived from an EMBL/GenBank/DDBJ whole genome shotgun (WGS) entry which is preliminary data.</text>
</comment>
<dbReference type="Pfam" id="PF13561">
    <property type="entry name" value="adh_short_C2"/>
    <property type="match status" value="1"/>
</dbReference>
<evidence type="ECO:0000256" key="2">
    <source>
        <dbReference type="ARBA" id="ARBA00023002"/>
    </source>
</evidence>
<reference evidence="3 4" key="1">
    <citation type="submission" date="2016-12" db="EMBL/GenBank/DDBJ databases">
        <title>Izhakiella australiana sp. nov. of genus Izhakiella isolated from Australian desert.</title>
        <authorList>
            <person name="Ji M."/>
        </authorList>
    </citation>
    <scope>NUCLEOTIDE SEQUENCE [LARGE SCALE GENOMIC DNA]</scope>
    <source>
        <strain evidence="3 4">D4N98</strain>
    </source>
</reference>
<accession>A0A1S8YRJ6</accession>
<proteinExistence type="inferred from homology"/>
<dbReference type="GO" id="GO:0016491">
    <property type="term" value="F:oxidoreductase activity"/>
    <property type="evidence" value="ECO:0007669"/>
    <property type="project" value="UniProtKB-KW"/>
</dbReference>
<dbReference type="STRING" id="1926881.BTJ39_00440"/>
<dbReference type="EMBL" id="MRUL01000001">
    <property type="protein sequence ID" value="OON41670.1"/>
    <property type="molecule type" value="Genomic_DNA"/>
</dbReference>
<comment type="similarity">
    <text evidence="1">Belongs to the short-chain dehydrogenases/reductases (SDR) family.</text>
</comment>
<name>A0A1S8YRJ6_9GAMM</name>
<gene>
    <name evidence="3" type="ORF">BTJ39_00440</name>
</gene>
<dbReference type="Proteomes" id="UP000190667">
    <property type="component" value="Unassembled WGS sequence"/>
</dbReference>
<dbReference type="OrthoDB" id="9787298at2"/>
<evidence type="ECO:0000313" key="3">
    <source>
        <dbReference type="EMBL" id="OON41670.1"/>
    </source>
</evidence>
<protein>
    <submittedName>
        <fullName evidence="3">Short-chain dehydrogenase</fullName>
    </submittedName>
</protein>
<dbReference type="AlphaFoldDB" id="A0A1S8YRJ6"/>
<dbReference type="InterPro" id="IPR020904">
    <property type="entry name" value="Sc_DH/Rdtase_CS"/>
</dbReference>
<sequence length="233" mass="24594">MQTQIPPIALVTGAASGMGKAVADRMLAEGWQVIALDIVPCPPQPGLQSVQADICNLEQLEEGVRGALAGRTLQAAVNAAGIFPVSSLETYSEALYRRIFDVNVLGTLNIARVAAENMSPAGGALLFFASVDAFAVSQNQLIYSASKAAVVSLAKSLALELVDRGIVVNAIAPGWVETEGTRRGGRLEEGVKAVPMKRAASLTEIADWVWMLSHRPSYITGETLVISGGVYMR</sequence>
<dbReference type="PRINTS" id="PR00080">
    <property type="entry name" value="SDRFAMILY"/>
</dbReference>
<dbReference type="PANTHER" id="PTHR24321">
    <property type="entry name" value="DEHYDROGENASES, SHORT CHAIN"/>
    <property type="match status" value="1"/>
</dbReference>
<dbReference type="PRINTS" id="PR00081">
    <property type="entry name" value="GDHRDH"/>
</dbReference>
<organism evidence="3 4">
    <name type="scientific">Izhakiella australiensis</name>
    <dbReference type="NCBI Taxonomy" id="1926881"/>
    <lineage>
        <taxon>Bacteria</taxon>
        <taxon>Pseudomonadati</taxon>
        <taxon>Pseudomonadota</taxon>
        <taxon>Gammaproteobacteria</taxon>
        <taxon>Enterobacterales</taxon>
        <taxon>Erwiniaceae</taxon>
        <taxon>Izhakiella</taxon>
    </lineage>
</organism>
<dbReference type="Gene3D" id="3.40.50.720">
    <property type="entry name" value="NAD(P)-binding Rossmann-like Domain"/>
    <property type="match status" value="1"/>
</dbReference>
<dbReference type="PROSITE" id="PS00061">
    <property type="entry name" value="ADH_SHORT"/>
    <property type="match status" value="1"/>
</dbReference>